<evidence type="ECO:0000313" key="6">
    <source>
        <dbReference type="Proteomes" id="UP000055611"/>
    </source>
</evidence>
<keyword evidence="6" id="KW-1185">Reference proteome</keyword>
<feature type="region of interest" description="Disordered" evidence="2">
    <location>
        <begin position="1"/>
        <end position="22"/>
    </location>
</feature>
<accession>A0A140D9J5</accession>
<dbReference type="GO" id="GO:0004672">
    <property type="term" value="F:protein kinase activity"/>
    <property type="evidence" value="ECO:0007669"/>
    <property type="project" value="UniProtKB-ARBA"/>
</dbReference>
<dbReference type="EMBL" id="SOBK01000008">
    <property type="protein sequence ID" value="TDT87460.1"/>
    <property type="molecule type" value="Genomic_DNA"/>
</dbReference>
<reference evidence="5 7" key="2">
    <citation type="submission" date="2019-03" db="EMBL/GenBank/DDBJ databases">
        <title>Genomic Encyclopedia of Type Strains, Phase IV (KMG-IV): sequencing the most valuable type-strain genomes for metagenomic binning, comparative biology and taxonomic classification.</title>
        <authorList>
            <person name="Goeker M."/>
        </authorList>
    </citation>
    <scope>NUCLEOTIDE SEQUENCE [LARGE SCALE GENOMIC DNA]</scope>
    <source>
        <strain evidence="5 7">DSM 101483</strain>
    </source>
</reference>
<evidence type="ECO:0000256" key="2">
    <source>
        <dbReference type="SAM" id="MobiDB-lite"/>
    </source>
</evidence>
<proteinExistence type="predicted"/>
<dbReference type="KEGG" id="dej:AWY79_01420"/>
<dbReference type="Proteomes" id="UP000295506">
    <property type="component" value="Unassembled WGS sequence"/>
</dbReference>
<evidence type="ECO:0000313" key="4">
    <source>
        <dbReference type="EMBL" id="AMK09862.1"/>
    </source>
</evidence>
<dbReference type="Pfam" id="PF01627">
    <property type="entry name" value="Hpt"/>
    <property type="match status" value="1"/>
</dbReference>
<dbReference type="EMBL" id="CP014206">
    <property type="protein sequence ID" value="AMK09862.1"/>
    <property type="molecule type" value="Genomic_DNA"/>
</dbReference>
<name>A0A140D9J5_9BACT</name>
<keyword evidence="1" id="KW-0597">Phosphoprotein</keyword>
<dbReference type="RefSeq" id="WP_066799410.1">
    <property type="nucleotide sequence ID" value="NZ_CP014206.1"/>
</dbReference>
<feature type="domain" description="HPt" evidence="3">
    <location>
        <begin position="29"/>
        <end position="122"/>
    </location>
</feature>
<reference evidence="4 6" key="1">
    <citation type="journal article" date="2016" name="Front. Microbiol.">
        <title>Genome Sequence of the Piezophilic, Mesophilic Sulfate-Reducing Bacterium Desulfovibrio indicus J2T.</title>
        <authorList>
            <person name="Cao J."/>
            <person name="Maignien L."/>
            <person name="Shao Z."/>
            <person name="Alain K."/>
            <person name="Jebbar M."/>
        </authorList>
    </citation>
    <scope>NUCLEOTIDE SEQUENCE [LARGE SCALE GENOMIC DNA]</scope>
    <source>
        <strain evidence="4 6">J2</strain>
    </source>
</reference>
<dbReference type="PROSITE" id="PS50894">
    <property type="entry name" value="HPT"/>
    <property type="match status" value="1"/>
</dbReference>
<organism evidence="5 7">
    <name type="scientific">Pseudodesulfovibrio indicus</name>
    <dbReference type="NCBI Taxonomy" id="1716143"/>
    <lineage>
        <taxon>Bacteria</taxon>
        <taxon>Pseudomonadati</taxon>
        <taxon>Thermodesulfobacteriota</taxon>
        <taxon>Desulfovibrionia</taxon>
        <taxon>Desulfovibrionales</taxon>
        <taxon>Desulfovibrionaceae</taxon>
    </lineage>
</organism>
<dbReference type="Gene3D" id="1.20.120.160">
    <property type="entry name" value="HPT domain"/>
    <property type="match status" value="1"/>
</dbReference>
<evidence type="ECO:0000256" key="1">
    <source>
        <dbReference type="PROSITE-ProRule" id="PRU00110"/>
    </source>
</evidence>
<dbReference type="Proteomes" id="UP000055611">
    <property type="component" value="Chromosome"/>
</dbReference>
<evidence type="ECO:0000313" key="7">
    <source>
        <dbReference type="Proteomes" id="UP000295506"/>
    </source>
</evidence>
<dbReference type="OrthoDB" id="9901955at2"/>
<dbReference type="InterPro" id="IPR036641">
    <property type="entry name" value="HPT_dom_sf"/>
</dbReference>
<dbReference type="AlphaFoldDB" id="A0A140D9J5"/>
<sequence length="122" mass="13039">MTDQFNPSAPGEGASGFDADAAREDMGLSDEEFALLAGRAREEIAARLEAVRQGFRESDLPGVALNSHTIKSVAASLGAEGVRRVAERLELCAREGDADRCSRHLPSMEGEAGWLLKVLGRL</sequence>
<evidence type="ECO:0000259" key="3">
    <source>
        <dbReference type="PROSITE" id="PS50894"/>
    </source>
</evidence>
<gene>
    <name evidence="4" type="ORF">AWY79_01420</name>
    <name evidence="5" type="ORF">EDC59_108126</name>
</gene>
<dbReference type="InterPro" id="IPR008207">
    <property type="entry name" value="Sig_transdc_His_kin_Hpt_dom"/>
</dbReference>
<feature type="modified residue" description="Phosphohistidine" evidence="1">
    <location>
        <position position="68"/>
    </location>
</feature>
<protein>
    <submittedName>
        <fullName evidence="5">HPt (Histidine-containing phosphotransfer) domain-containing protein</fullName>
    </submittedName>
</protein>
<dbReference type="SUPFAM" id="SSF47226">
    <property type="entry name" value="Histidine-containing phosphotransfer domain, HPT domain"/>
    <property type="match status" value="1"/>
</dbReference>
<evidence type="ECO:0000313" key="5">
    <source>
        <dbReference type="EMBL" id="TDT87460.1"/>
    </source>
</evidence>
<dbReference type="GO" id="GO:0000160">
    <property type="term" value="P:phosphorelay signal transduction system"/>
    <property type="evidence" value="ECO:0007669"/>
    <property type="project" value="InterPro"/>
</dbReference>